<evidence type="ECO:0000313" key="2">
    <source>
        <dbReference type="EMBL" id="RIH82706.1"/>
    </source>
</evidence>
<dbReference type="Pfam" id="PF08463">
    <property type="entry name" value="EcoEI_R_C"/>
    <property type="match status" value="1"/>
</dbReference>
<proteinExistence type="predicted"/>
<dbReference type="SUPFAM" id="SSF52172">
    <property type="entry name" value="CheY-like"/>
    <property type="match status" value="1"/>
</dbReference>
<dbReference type="GO" id="GO:0003677">
    <property type="term" value="F:DNA binding"/>
    <property type="evidence" value="ECO:0007669"/>
    <property type="project" value="InterPro"/>
</dbReference>
<protein>
    <recommendedName>
        <fullName evidence="1">EcoEI R protein C-terminal domain-containing protein</fullName>
    </recommendedName>
</protein>
<dbReference type="Proteomes" id="UP000265341">
    <property type="component" value="Unassembled WGS sequence"/>
</dbReference>
<dbReference type="GO" id="GO:0003824">
    <property type="term" value="F:catalytic activity"/>
    <property type="evidence" value="ECO:0007669"/>
    <property type="project" value="InterPro"/>
</dbReference>
<reference evidence="2 3" key="1">
    <citation type="submission" date="2018-08" db="EMBL/GenBank/DDBJ databases">
        <title>Meiothermus roseus NBRC 110900 genome sequencing project.</title>
        <authorList>
            <person name="Da Costa M.S."/>
            <person name="Albuquerque L."/>
            <person name="Raposo P."/>
            <person name="Froufe H.J.C."/>
            <person name="Barroso C.S."/>
            <person name="Egas C."/>
        </authorList>
    </citation>
    <scope>NUCLEOTIDE SEQUENCE [LARGE SCALE GENOMIC DNA]</scope>
    <source>
        <strain evidence="2 3">NBRC 110900</strain>
    </source>
</reference>
<dbReference type="AlphaFoldDB" id="A0A399EG31"/>
<dbReference type="EMBL" id="QWLA01000096">
    <property type="protein sequence ID" value="RIH82706.1"/>
    <property type="molecule type" value="Genomic_DNA"/>
</dbReference>
<feature type="domain" description="EcoEI R protein C-terminal" evidence="1">
    <location>
        <begin position="138"/>
        <end position="243"/>
    </location>
</feature>
<evidence type="ECO:0000313" key="3">
    <source>
        <dbReference type="Proteomes" id="UP000265341"/>
    </source>
</evidence>
<sequence length="271" mass="30642">MICIGVVTDNSGLERFLEVVATAEGYKLTAYDQPNSWATQLLQDLPDLVILDKLGEHDSIALRNAMREDPNLEGIPAILVLDALPAERPSWLRSETLARKPLTHRNLRLLINRVLYQGGLVLSNGLLVLSPADARPLLAELLGSSERLKQLWLNPQERESLVIALEREGWTEQGLRRLARRSDLDLYDMLGWLAFGWTVKTRQQRAYQAWKWAESRPDAKIIHSLLAAYVEYGIAGMEKVLRQEKVVVAATQGGQRDQGWLIRLEAQLYAD</sequence>
<organism evidence="2 3">
    <name type="scientific">Calidithermus roseus</name>
    <dbReference type="NCBI Taxonomy" id="1644118"/>
    <lineage>
        <taxon>Bacteria</taxon>
        <taxon>Thermotogati</taxon>
        <taxon>Deinococcota</taxon>
        <taxon>Deinococci</taxon>
        <taxon>Thermales</taxon>
        <taxon>Thermaceae</taxon>
        <taxon>Calidithermus</taxon>
    </lineage>
</organism>
<name>A0A399EG31_9DEIN</name>
<keyword evidence="3" id="KW-1185">Reference proteome</keyword>
<gene>
    <name evidence="2" type="ORF">Mrose_03297</name>
</gene>
<dbReference type="InterPro" id="IPR011006">
    <property type="entry name" value="CheY-like_superfamily"/>
</dbReference>
<evidence type="ECO:0000259" key="1">
    <source>
        <dbReference type="Pfam" id="PF08463"/>
    </source>
</evidence>
<dbReference type="InterPro" id="IPR013670">
    <property type="entry name" value="EcoEI_R_C_dom"/>
</dbReference>
<dbReference type="GO" id="GO:0006304">
    <property type="term" value="P:DNA modification"/>
    <property type="evidence" value="ECO:0007669"/>
    <property type="project" value="InterPro"/>
</dbReference>
<accession>A0A399EG31</accession>
<comment type="caution">
    <text evidence="2">The sequence shown here is derived from an EMBL/GenBank/DDBJ whole genome shotgun (WGS) entry which is preliminary data.</text>
</comment>